<comment type="caution">
    <text evidence="2">The sequence shown here is derived from an EMBL/GenBank/DDBJ whole genome shotgun (WGS) entry which is preliminary data.</text>
</comment>
<keyword evidence="1" id="KW-0175">Coiled coil</keyword>
<evidence type="ECO:0000256" key="1">
    <source>
        <dbReference type="SAM" id="Coils"/>
    </source>
</evidence>
<protein>
    <submittedName>
        <fullName evidence="2">Uncharacterized protein</fullName>
    </submittedName>
</protein>
<name>A0ABR4AZ33_9LECA</name>
<evidence type="ECO:0000313" key="2">
    <source>
        <dbReference type="EMBL" id="KAL2050915.1"/>
    </source>
</evidence>
<proteinExistence type="predicted"/>
<sequence>MMSPPPRSPQTLSFPVIARDILYQVRKGLTTTYGDLAGANAKVNGLESQFKTLQESVDEALKARDGAIDAKLVSEGEYQVLKGSFYFTVAYTDPVDTLAQVLRGRGALITEC</sequence>
<dbReference type="EMBL" id="JBHFEH010000041">
    <property type="protein sequence ID" value="KAL2050915.1"/>
    <property type="molecule type" value="Genomic_DNA"/>
</dbReference>
<dbReference type="Proteomes" id="UP001590951">
    <property type="component" value="Unassembled WGS sequence"/>
</dbReference>
<gene>
    <name evidence="2" type="ORF">ABVK25_008813</name>
</gene>
<accession>A0ABR4AZ33</accession>
<keyword evidence="3" id="KW-1185">Reference proteome</keyword>
<organism evidence="2 3">
    <name type="scientific">Lepraria finkii</name>
    <dbReference type="NCBI Taxonomy" id="1340010"/>
    <lineage>
        <taxon>Eukaryota</taxon>
        <taxon>Fungi</taxon>
        <taxon>Dikarya</taxon>
        <taxon>Ascomycota</taxon>
        <taxon>Pezizomycotina</taxon>
        <taxon>Lecanoromycetes</taxon>
        <taxon>OSLEUM clade</taxon>
        <taxon>Lecanoromycetidae</taxon>
        <taxon>Lecanorales</taxon>
        <taxon>Lecanorineae</taxon>
        <taxon>Stereocaulaceae</taxon>
        <taxon>Lepraria</taxon>
    </lineage>
</organism>
<evidence type="ECO:0000313" key="3">
    <source>
        <dbReference type="Proteomes" id="UP001590951"/>
    </source>
</evidence>
<feature type="coiled-coil region" evidence="1">
    <location>
        <begin position="36"/>
        <end position="63"/>
    </location>
</feature>
<reference evidence="2 3" key="1">
    <citation type="submission" date="2024-09" db="EMBL/GenBank/DDBJ databases">
        <title>Rethinking Asexuality: The Enigmatic Case of Functional Sexual Genes in Lepraria (Stereocaulaceae).</title>
        <authorList>
            <person name="Doellman M."/>
            <person name="Sun Y."/>
            <person name="Barcenas-Pena A."/>
            <person name="Lumbsch H.T."/>
            <person name="Grewe F."/>
        </authorList>
    </citation>
    <scope>NUCLEOTIDE SEQUENCE [LARGE SCALE GENOMIC DNA]</scope>
    <source>
        <strain evidence="2 3">Grewe 0041</strain>
    </source>
</reference>